<proteinExistence type="predicted"/>
<organism evidence="1 2">
    <name type="scientific">Hebeloma cylindrosporum</name>
    <dbReference type="NCBI Taxonomy" id="76867"/>
    <lineage>
        <taxon>Eukaryota</taxon>
        <taxon>Fungi</taxon>
        <taxon>Dikarya</taxon>
        <taxon>Basidiomycota</taxon>
        <taxon>Agaricomycotina</taxon>
        <taxon>Agaricomycetes</taxon>
        <taxon>Agaricomycetidae</taxon>
        <taxon>Agaricales</taxon>
        <taxon>Agaricineae</taxon>
        <taxon>Hymenogastraceae</taxon>
        <taxon>Hebeloma</taxon>
    </lineage>
</organism>
<reference evidence="2" key="2">
    <citation type="submission" date="2015-01" db="EMBL/GenBank/DDBJ databases">
        <title>Evolutionary Origins and Diversification of the Mycorrhizal Mutualists.</title>
        <authorList>
            <consortium name="DOE Joint Genome Institute"/>
            <consortium name="Mycorrhizal Genomics Consortium"/>
            <person name="Kohler A."/>
            <person name="Kuo A."/>
            <person name="Nagy L.G."/>
            <person name="Floudas D."/>
            <person name="Copeland A."/>
            <person name="Barry K.W."/>
            <person name="Cichocki N."/>
            <person name="Veneault-Fourrey C."/>
            <person name="LaButti K."/>
            <person name="Lindquist E.A."/>
            <person name="Lipzen A."/>
            <person name="Lundell T."/>
            <person name="Morin E."/>
            <person name="Murat C."/>
            <person name="Riley R."/>
            <person name="Ohm R."/>
            <person name="Sun H."/>
            <person name="Tunlid A."/>
            <person name="Henrissat B."/>
            <person name="Grigoriev I.V."/>
            <person name="Hibbett D.S."/>
            <person name="Martin F."/>
        </authorList>
    </citation>
    <scope>NUCLEOTIDE SEQUENCE [LARGE SCALE GENOMIC DNA]</scope>
    <source>
        <strain evidence="2">h7</strain>
    </source>
</reference>
<dbReference type="AlphaFoldDB" id="A0A0C3C6E5"/>
<evidence type="ECO:0000313" key="1">
    <source>
        <dbReference type="EMBL" id="KIM39819.1"/>
    </source>
</evidence>
<dbReference type="HOGENOM" id="CLU_1669579_0_0_1"/>
<keyword evidence="2" id="KW-1185">Reference proteome</keyword>
<dbReference type="OrthoDB" id="5982228at2759"/>
<evidence type="ECO:0000313" key="2">
    <source>
        <dbReference type="Proteomes" id="UP000053424"/>
    </source>
</evidence>
<name>A0A0C3C6E5_HEBCY</name>
<dbReference type="Proteomes" id="UP000053424">
    <property type="component" value="Unassembled WGS sequence"/>
</dbReference>
<sequence length="158" mass="17212">MDSETSALACDGFRSLACSINLKEPIIISVANGGAFNDLAISTQFTILLTLCRPDQTMQIFRFGTMGVLSVRIEFPRSLLSSVTLACTTGPVIILTKFGGYGIVNEMEESDDGARGAKLRSRHEKPSASAVLSDFYVCLPKRNGYSLCTCLLLYRLEK</sequence>
<accession>A0A0C3C6E5</accession>
<dbReference type="EMBL" id="KN831784">
    <property type="protein sequence ID" value="KIM39819.1"/>
    <property type="molecule type" value="Genomic_DNA"/>
</dbReference>
<reference evidence="1 2" key="1">
    <citation type="submission" date="2014-04" db="EMBL/GenBank/DDBJ databases">
        <authorList>
            <consortium name="DOE Joint Genome Institute"/>
            <person name="Kuo A."/>
            <person name="Gay G."/>
            <person name="Dore J."/>
            <person name="Kohler A."/>
            <person name="Nagy L.G."/>
            <person name="Floudas D."/>
            <person name="Copeland A."/>
            <person name="Barry K.W."/>
            <person name="Cichocki N."/>
            <person name="Veneault-Fourrey C."/>
            <person name="LaButti K."/>
            <person name="Lindquist E.A."/>
            <person name="Lipzen A."/>
            <person name="Lundell T."/>
            <person name="Morin E."/>
            <person name="Murat C."/>
            <person name="Sun H."/>
            <person name="Tunlid A."/>
            <person name="Henrissat B."/>
            <person name="Grigoriev I.V."/>
            <person name="Hibbett D.S."/>
            <person name="Martin F."/>
            <person name="Nordberg H.P."/>
            <person name="Cantor M.N."/>
            <person name="Hua S.X."/>
        </authorList>
    </citation>
    <scope>NUCLEOTIDE SEQUENCE [LARGE SCALE GENOMIC DNA]</scope>
    <source>
        <strain evidence="2">h7</strain>
    </source>
</reference>
<protein>
    <submittedName>
        <fullName evidence="1">Uncharacterized protein</fullName>
    </submittedName>
</protein>
<gene>
    <name evidence="1" type="ORF">M413DRAFT_184427</name>
</gene>